<keyword evidence="3" id="KW-0472">Membrane</keyword>
<dbReference type="InterPro" id="IPR029787">
    <property type="entry name" value="Nucleotide_cyclase"/>
</dbReference>
<dbReference type="PROSITE" id="PS50887">
    <property type="entry name" value="GGDEF"/>
    <property type="match status" value="1"/>
</dbReference>
<evidence type="ECO:0000256" key="1">
    <source>
        <dbReference type="ARBA" id="ARBA00012528"/>
    </source>
</evidence>
<keyword evidence="3" id="KW-0812">Transmembrane</keyword>
<dbReference type="InterPro" id="IPR000160">
    <property type="entry name" value="GGDEF_dom"/>
</dbReference>
<dbReference type="PANTHER" id="PTHR45138">
    <property type="entry name" value="REGULATORY COMPONENTS OF SENSORY TRANSDUCTION SYSTEM"/>
    <property type="match status" value="1"/>
</dbReference>
<organism evidence="5 6">
    <name type="scientific">Yoonia sediminilitoris</name>
    <dbReference type="NCBI Taxonomy" id="1286148"/>
    <lineage>
        <taxon>Bacteria</taxon>
        <taxon>Pseudomonadati</taxon>
        <taxon>Pseudomonadota</taxon>
        <taxon>Alphaproteobacteria</taxon>
        <taxon>Rhodobacterales</taxon>
        <taxon>Paracoccaceae</taxon>
        <taxon>Yoonia</taxon>
    </lineage>
</organism>
<proteinExistence type="predicted"/>
<dbReference type="AlphaFoldDB" id="A0A2T6KS12"/>
<gene>
    <name evidence="5" type="ORF">C8N45_101936</name>
</gene>
<dbReference type="Gene3D" id="3.30.70.270">
    <property type="match status" value="1"/>
</dbReference>
<dbReference type="NCBIfam" id="TIGR00254">
    <property type="entry name" value="GGDEF"/>
    <property type="match status" value="1"/>
</dbReference>
<dbReference type="Proteomes" id="UP000244523">
    <property type="component" value="Unassembled WGS sequence"/>
</dbReference>
<name>A0A2T6KS12_9RHOB</name>
<sequence>MSAKPMPKLIGMMSPRTLLGWSARFFLILALIWWGNSFVYPLIHNGANASFTTLAVNTGLFAVPIAGVLLWSLAAVSKDHRRLEKVYGIDPVTGLPNRNSFCHQLQPILPQSGVLLLIDIDDFRTINDRRGRQAGDLCMMSLAQRFRELTRETDIVGRMDGPTFAAYLPGATVEHAYGVAARLTDGVQLIRESGVMKFTTSVGAVFADGEMPIADLLRGAEAALERAKLNGRATVVLDALPMVA</sequence>
<dbReference type="SUPFAM" id="SSF55073">
    <property type="entry name" value="Nucleotide cyclase"/>
    <property type="match status" value="1"/>
</dbReference>
<dbReference type="GO" id="GO:0052621">
    <property type="term" value="F:diguanylate cyclase activity"/>
    <property type="evidence" value="ECO:0007669"/>
    <property type="project" value="UniProtKB-EC"/>
</dbReference>
<dbReference type="CDD" id="cd01949">
    <property type="entry name" value="GGDEF"/>
    <property type="match status" value="1"/>
</dbReference>
<dbReference type="PANTHER" id="PTHR45138:SF9">
    <property type="entry name" value="DIGUANYLATE CYCLASE DGCM-RELATED"/>
    <property type="match status" value="1"/>
</dbReference>
<dbReference type="Pfam" id="PF00990">
    <property type="entry name" value="GGDEF"/>
    <property type="match status" value="1"/>
</dbReference>
<dbReference type="InterPro" id="IPR050469">
    <property type="entry name" value="Diguanylate_Cyclase"/>
</dbReference>
<keyword evidence="3" id="KW-1133">Transmembrane helix</keyword>
<evidence type="ECO:0000313" key="5">
    <source>
        <dbReference type="EMBL" id="PUB19339.1"/>
    </source>
</evidence>
<comment type="catalytic activity">
    <reaction evidence="2">
        <text>2 GTP = 3',3'-c-di-GMP + 2 diphosphate</text>
        <dbReference type="Rhea" id="RHEA:24898"/>
        <dbReference type="ChEBI" id="CHEBI:33019"/>
        <dbReference type="ChEBI" id="CHEBI:37565"/>
        <dbReference type="ChEBI" id="CHEBI:58805"/>
        <dbReference type="EC" id="2.7.7.65"/>
    </reaction>
</comment>
<evidence type="ECO:0000259" key="4">
    <source>
        <dbReference type="PROSITE" id="PS50887"/>
    </source>
</evidence>
<dbReference type="RefSeq" id="WP_108384977.1">
    <property type="nucleotide sequence ID" value="NZ_QBUD01000001.1"/>
</dbReference>
<dbReference type="OrthoDB" id="9812260at2"/>
<dbReference type="SMART" id="SM00267">
    <property type="entry name" value="GGDEF"/>
    <property type="match status" value="1"/>
</dbReference>
<feature type="transmembrane region" description="Helical" evidence="3">
    <location>
        <begin position="55"/>
        <end position="76"/>
    </location>
</feature>
<dbReference type="EC" id="2.7.7.65" evidence="1"/>
<dbReference type="EMBL" id="QBUD01000001">
    <property type="protein sequence ID" value="PUB19339.1"/>
    <property type="molecule type" value="Genomic_DNA"/>
</dbReference>
<evidence type="ECO:0000313" key="6">
    <source>
        <dbReference type="Proteomes" id="UP000244523"/>
    </source>
</evidence>
<evidence type="ECO:0000256" key="2">
    <source>
        <dbReference type="ARBA" id="ARBA00034247"/>
    </source>
</evidence>
<reference evidence="5 6" key="1">
    <citation type="submission" date="2018-04" db="EMBL/GenBank/DDBJ databases">
        <title>Genomic Encyclopedia of Archaeal and Bacterial Type Strains, Phase II (KMG-II): from individual species to whole genera.</title>
        <authorList>
            <person name="Goeker M."/>
        </authorList>
    </citation>
    <scope>NUCLEOTIDE SEQUENCE [LARGE SCALE GENOMIC DNA]</scope>
    <source>
        <strain evidence="5 6">DSM 29955</strain>
    </source>
</reference>
<protein>
    <recommendedName>
        <fullName evidence="1">diguanylate cyclase</fullName>
        <ecNumber evidence="1">2.7.7.65</ecNumber>
    </recommendedName>
</protein>
<evidence type="ECO:0000256" key="3">
    <source>
        <dbReference type="SAM" id="Phobius"/>
    </source>
</evidence>
<accession>A0A2T6KS12</accession>
<dbReference type="InterPro" id="IPR043128">
    <property type="entry name" value="Rev_trsase/Diguanyl_cyclase"/>
</dbReference>
<feature type="transmembrane region" description="Helical" evidence="3">
    <location>
        <begin position="21"/>
        <end position="43"/>
    </location>
</feature>
<comment type="caution">
    <text evidence="5">The sequence shown here is derived from an EMBL/GenBank/DDBJ whole genome shotgun (WGS) entry which is preliminary data.</text>
</comment>
<feature type="domain" description="GGDEF" evidence="4">
    <location>
        <begin position="111"/>
        <end position="240"/>
    </location>
</feature>
<keyword evidence="6" id="KW-1185">Reference proteome</keyword>